<reference evidence="3" key="1">
    <citation type="submission" date="2022-12" db="EMBL/GenBank/DDBJ databases">
        <title>Draft genome assemblies for two species of Escallonia (Escalloniales).</title>
        <authorList>
            <person name="Chanderbali A."/>
            <person name="Dervinis C."/>
            <person name="Anghel I."/>
            <person name="Soltis D."/>
            <person name="Soltis P."/>
            <person name="Zapata F."/>
        </authorList>
    </citation>
    <scope>NUCLEOTIDE SEQUENCE</scope>
    <source>
        <strain evidence="3">UCBG92.1500</strain>
        <tissue evidence="3">Leaf</tissue>
    </source>
</reference>
<dbReference type="PROSITE" id="PS50935">
    <property type="entry name" value="SSB"/>
    <property type="match status" value="1"/>
</dbReference>
<dbReference type="InterPro" id="IPR000424">
    <property type="entry name" value="Primosome_PriB/ssb"/>
</dbReference>
<dbReference type="GO" id="GO:0006264">
    <property type="term" value="P:mitochondrial DNA replication"/>
    <property type="evidence" value="ECO:0007669"/>
    <property type="project" value="TreeGrafter"/>
</dbReference>
<organism evidence="3 4">
    <name type="scientific">Escallonia rubra</name>
    <dbReference type="NCBI Taxonomy" id="112253"/>
    <lineage>
        <taxon>Eukaryota</taxon>
        <taxon>Viridiplantae</taxon>
        <taxon>Streptophyta</taxon>
        <taxon>Embryophyta</taxon>
        <taxon>Tracheophyta</taxon>
        <taxon>Spermatophyta</taxon>
        <taxon>Magnoliopsida</taxon>
        <taxon>eudicotyledons</taxon>
        <taxon>Gunneridae</taxon>
        <taxon>Pentapetalae</taxon>
        <taxon>asterids</taxon>
        <taxon>campanulids</taxon>
        <taxon>Escalloniales</taxon>
        <taxon>Escalloniaceae</taxon>
        <taxon>Escallonia</taxon>
    </lineage>
</organism>
<protein>
    <submittedName>
        <fullName evidence="3">Uncharacterized protein</fullName>
    </submittedName>
</protein>
<evidence type="ECO:0000313" key="4">
    <source>
        <dbReference type="Proteomes" id="UP001187471"/>
    </source>
</evidence>
<dbReference type="AlphaFoldDB" id="A0AA88QLL3"/>
<dbReference type="PANTHER" id="PTHR10302">
    <property type="entry name" value="SINGLE-STRANDED DNA-BINDING PROTEIN"/>
    <property type="match status" value="1"/>
</dbReference>
<keyword evidence="1 2" id="KW-0238">DNA-binding</keyword>
<accession>A0AA88QLL3</accession>
<evidence type="ECO:0000256" key="2">
    <source>
        <dbReference type="PROSITE-ProRule" id="PRU00252"/>
    </source>
</evidence>
<dbReference type="PANTHER" id="PTHR10302:SF23">
    <property type="entry name" value="PROTEIN OSB4, CHLOROPLASTIC"/>
    <property type="match status" value="1"/>
</dbReference>
<dbReference type="SUPFAM" id="SSF50249">
    <property type="entry name" value="Nucleic acid-binding proteins"/>
    <property type="match status" value="1"/>
</dbReference>
<evidence type="ECO:0000256" key="1">
    <source>
        <dbReference type="ARBA" id="ARBA00023125"/>
    </source>
</evidence>
<dbReference type="GO" id="GO:0042645">
    <property type="term" value="C:mitochondrial nucleoid"/>
    <property type="evidence" value="ECO:0007669"/>
    <property type="project" value="TreeGrafter"/>
</dbReference>
<dbReference type="GO" id="GO:0003697">
    <property type="term" value="F:single-stranded DNA binding"/>
    <property type="evidence" value="ECO:0007669"/>
    <property type="project" value="InterPro"/>
</dbReference>
<dbReference type="Proteomes" id="UP001187471">
    <property type="component" value="Unassembled WGS sequence"/>
</dbReference>
<dbReference type="EMBL" id="JAVXUO010002663">
    <property type="protein sequence ID" value="KAK2970707.1"/>
    <property type="molecule type" value="Genomic_DNA"/>
</dbReference>
<comment type="caution">
    <text evidence="3">The sequence shown here is derived from an EMBL/GenBank/DDBJ whole genome shotgun (WGS) entry which is preliminary data.</text>
</comment>
<name>A0AA88QLL3_9ASTE</name>
<keyword evidence="4" id="KW-1185">Reference proteome</keyword>
<gene>
    <name evidence="3" type="ORF">RJ640_015132</name>
</gene>
<dbReference type="InterPro" id="IPR012340">
    <property type="entry name" value="NA-bd_OB-fold"/>
</dbReference>
<proteinExistence type="predicted"/>
<dbReference type="InterPro" id="IPR011344">
    <property type="entry name" value="ssDNA-bd"/>
</dbReference>
<sequence>MTWYRSISQFLGLRVGDRRFLVFFVGTPTKSQLGEMHFLTRAFAAQLWRSSRASRKLLSPTTALQHSSPYSSSAAAWQNSARKPKTQQAPNVVEPVRKDHCPRPSEIPWQVKVANSVNLIGRVKIPVQSQASSDGKFWAGTIIAQQDTNALHPFWIPVVFEGDLAHIAACHLKEKDCVHIAGQLNADFPPFALGEGQANVQVMAHSINFVQGSSITKESVIASKQEESAIKRSAGSMTKDGDVNNKPWKDLIQNPEQWSDYREKKLKGLVKEKYPDFKHKVSGTALWLDGAPSWVFPGLEALKLDVPLQKVKPVEDQKDVSWKNLVENPYEWWDNRSKKVNAKSPDFKHKVTGKALWLSSSPVWALTKLPPIKADQNDATYKTRTPKART</sequence>
<evidence type="ECO:0000313" key="3">
    <source>
        <dbReference type="EMBL" id="KAK2970707.1"/>
    </source>
</evidence>